<dbReference type="AlphaFoldDB" id="A0A2C5ZQC9"/>
<comment type="caution">
    <text evidence="4">The sequence shown here is derived from an EMBL/GenBank/DDBJ whole genome shotgun (WGS) entry which is preliminary data.</text>
</comment>
<reference evidence="4 5" key="1">
    <citation type="submission" date="2017-06" db="EMBL/GenBank/DDBJ databases">
        <title>Ant-infecting Ophiocordyceps genomes reveal a high diversity of potential behavioral manipulation genes and a possible major role for enterotoxins.</title>
        <authorList>
            <person name="De Bekker C."/>
            <person name="Evans H.C."/>
            <person name="Brachmann A."/>
            <person name="Hughes D.P."/>
        </authorList>
    </citation>
    <scope>NUCLEOTIDE SEQUENCE [LARGE SCALE GENOMIC DNA]</scope>
    <source>
        <strain evidence="4 5">1348a</strain>
    </source>
</reference>
<evidence type="ECO:0000259" key="3">
    <source>
        <dbReference type="Pfam" id="PF17184"/>
    </source>
</evidence>
<protein>
    <recommendedName>
        <fullName evidence="6">Initiator tRNA phosphoribosyl transferase</fullName>
    </recommendedName>
</protein>
<dbReference type="PANTHER" id="PTHR31811:SF0">
    <property type="entry name" value="TRNA A64-2'-O-RIBOSYLPHOSPHATE TRANSFERASE"/>
    <property type="match status" value="1"/>
</dbReference>
<evidence type="ECO:0000313" key="4">
    <source>
        <dbReference type="EMBL" id="PHH83297.1"/>
    </source>
</evidence>
<dbReference type="OrthoDB" id="45256at2759"/>
<feature type="compositionally biased region" description="Pro residues" evidence="1">
    <location>
        <begin position="1"/>
        <end position="10"/>
    </location>
</feature>
<dbReference type="EMBL" id="NJEU01000018">
    <property type="protein sequence ID" value="PHH83297.1"/>
    <property type="molecule type" value="Genomic_DNA"/>
</dbReference>
<dbReference type="GO" id="GO:0019988">
    <property type="term" value="P:charged-tRNA amino acid modification"/>
    <property type="evidence" value="ECO:0007669"/>
    <property type="project" value="InterPro"/>
</dbReference>
<dbReference type="Pfam" id="PF17184">
    <property type="entry name" value="Rit1_C"/>
    <property type="match status" value="1"/>
</dbReference>
<feature type="domain" description="Rit1 DUSP-like" evidence="2">
    <location>
        <begin position="369"/>
        <end position="484"/>
    </location>
</feature>
<feature type="region of interest" description="Disordered" evidence="1">
    <location>
        <begin position="1"/>
        <end position="25"/>
    </location>
</feature>
<evidence type="ECO:0000313" key="5">
    <source>
        <dbReference type="Proteomes" id="UP000224854"/>
    </source>
</evidence>
<evidence type="ECO:0000256" key="1">
    <source>
        <dbReference type="SAM" id="MobiDB-lite"/>
    </source>
</evidence>
<proteinExistence type="predicted"/>
<sequence>MASPPHPTPTAPLSHTTAHPPPNQAPTAISLNSLIFPEQPSLNSILSTLRRSTLSIHNRLSSIHADADFVSRAATALQRPLVANERCGSWYVTPRDKAASAYFKSTDGHERAWKFSTRRLNLHLIDLVERHDGIVIVDSTRRGKRMPDALAATVPIWCAVLNRLLLPDCPLSTHLFLPPHLLPSTHASISALLPCFLASLRALNLESLPVLSKPLRPLWITPQDDALLHCHQAPEGSSAPLLFDDYRPIVCCTASRMVRPGGAEAEQLGYIQGAADDTENWAHGLTPLLFWQHVHELLATPEADLPTLISSLASDPDGQATLAAPLHHLTPHISVTTLPLDAPSSSSLCRIELTPSPSPRDSWIRSSTYLQAGLGRSKAASRSLRLALPDLCAFAASFLQQQSMAKEQNEPRVVVACESARDLAVGVALALSCQLFTDNGQLRVPGDHVVFTKPLVKTRLASIMTAFPEANPSRQTLQSVNSYLMDWRL</sequence>
<dbReference type="PANTHER" id="PTHR31811">
    <property type="entry name" value="TRNA A64-2'-O-RIBOSYLPHOSPHATE TRANSFERASE"/>
    <property type="match status" value="1"/>
</dbReference>
<dbReference type="GO" id="GO:0043399">
    <property type="term" value="F:tRNA adenosine(64)-2'-O-ribosylphosphate transferase activity"/>
    <property type="evidence" value="ECO:0007669"/>
    <property type="project" value="InterPro"/>
</dbReference>
<evidence type="ECO:0008006" key="6">
    <source>
        <dbReference type="Google" id="ProtNLM"/>
    </source>
</evidence>
<feature type="domain" description="Rit1 N-terminal" evidence="3">
    <location>
        <begin position="49"/>
        <end position="313"/>
    </location>
</feature>
<name>A0A2C5ZQC9_9HYPO</name>
<dbReference type="InterPro" id="IPR033449">
    <property type="entry name" value="Rit1_N"/>
</dbReference>
<dbReference type="InterPro" id="IPR007306">
    <property type="entry name" value="Rit1"/>
</dbReference>
<accession>A0A2C5ZQC9</accession>
<gene>
    <name evidence="4" type="ORF">CDD82_2267</name>
</gene>
<dbReference type="Pfam" id="PF04179">
    <property type="entry name" value="Init_tRNA_PT"/>
    <property type="match status" value="1"/>
</dbReference>
<evidence type="ECO:0000259" key="2">
    <source>
        <dbReference type="Pfam" id="PF04179"/>
    </source>
</evidence>
<dbReference type="PIRSF" id="PIRSF007747">
    <property type="entry name" value="Ribosyl_Ptfrase"/>
    <property type="match status" value="1"/>
</dbReference>
<dbReference type="Proteomes" id="UP000224854">
    <property type="component" value="Unassembled WGS sequence"/>
</dbReference>
<organism evidence="4 5">
    <name type="scientific">Ophiocordyceps australis</name>
    <dbReference type="NCBI Taxonomy" id="1399860"/>
    <lineage>
        <taxon>Eukaryota</taxon>
        <taxon>Fungi</taxon>
        <taxon>Dikarya</taxon>
        <taxon>Ascomycota</taxon>
        <taxon>Pezizomycotina</taxon>
        <taxon>Sordariomycetes</taxon>
        <taxon>Hypocreomycetidae</taxon>
        <taxon>Hypocreales</taxon>
        <taxon>Ophiocordycipitaceae</taxon>
        <taxon>Ophiocordyceps</taxon>
    </lineage>
</organism>
<dbReference type="InterPro" id="IPR033421">
    <property type="entry name" value="Rit1_DUSP-like"/>
</dbReference>
<keyword evidence="5" id="KW-1185">Reference proteome</keyword>
<dbReference type="GO" id="GO:0005737">
    <property type="term" value="C:cytoplasm"/>
    <property type="evidence" value="ECO:0007669"/>
    <property type="project" value="TreeGrafter"/>
</dbReference>